<keyword evidence="2" id="KW-1185">Reference proteome</keyword>
<proteinExistence type="predicted"/>
<dbReference type="RefSeq" id="WP_324715506.1">
    <property type="nucleotide sequence ID" value="NZ_CP141615.1"/>
</dbReference>
<reference evidence="1 2" key="1">
    <citation type="journal article" date="2024" name="Front. Microbiol.">
        <title>Novel thermophilic genera Geochorda gen. nov. and Carboxydochorda gen. nov. from the deep terrestrial subsurface reveal the ecophysiological diversity in the class Limnochordia.</title>
        <authorList>
            <person name="Karnachuk O.V."/>
            <person name="Lukina A.P."/>
            <person name="Avakyan M.R."/>
            <person name="Kadnikov V.V."/>
            <person name="Begmatov S."/>
            <person name="Beletsky A.V."/>
            <person name="Vlasova K.G."/>
            <person name="Novikov A.A."/>
            <person name="Shcherbakova V.A."/>
            <person name="Mardanov A.V."/>
            <person name="Ravin N.V."/>
        </authorList>
    </citation>
    <scope>NUCLEOTIDE SEQUENCE [LARGE SCALE GENOMIC DNA]</scope>
    <source>
        <strain evidence="1 2">L945</strain>
    </source>
</reference>
<accession>A0ABZ1BTY2</accession>
<name>A0ABZ1BTY2_9FIRM</name>
<evidence type="ECO:0000313" key="1">
    <source>
        <dbReference type="EMBL" id="WRP16234.1"/>
    </source>
</evidence>
<sequence length="48" mass="5279">MKITAHYYAKTTDVQKEKARQTLQRLVGRTQAGAHLDLVVPGPGFEPG</sequence>
<dbReference type="EMBL" id="CP141615">
    <property type="protein sequence ID" value="WRP16234.1"/>
    <property type="molecule type" value="Genomic_DNA"/>
</dbReference>
<evidence type="ECO:0000313" key="2">
    <source>
        <dbReference type="Proteomes" id="UP001332192"/>
    </source>
</evidence>
<dbReference type="Proteomes" id="UP001332192">
    <property type="component" value="Chromosome"/>
</dbReference>
<protein>
    <submittedName>
        <fullName evidence="1">Uncharacterized protein</fullName>
    </submittedName>
</protein>
<organism evidence="1 2">
    <name type="scientific">Carboxydichorda subterranea</name>
    <dbReference type="NCBI Taxonomy" id="3109565"/>
    <lineage>
        <taxon>Bacteria</taxon>
        <taxon>Bacillati</taxon>
        <taxon>Bacillota</taxon>
        <taxon>Limnochordia</taxon>
        <taxon>Limnochordales</taxon>
        <taxon>Geochordaceae</taxon>
        <taxon>Carboxydichorda</taxon>
    </lineage>
</organism>
<gene>
    <name evidence="1" type="ORF">U7230_08970</name>
</gene>